<dbReference type="EMBL" id="JALJOR010000003">
    <property type="protein sequence ID" value="KAK9819721.1"/>
    <property type="molecule type" value="Genomic_DNA"/>
</dbReference>
<proteinExistence type="predicted"/>
<evidence type="ECO:0000313" key="2">
    <source>
        <dbReference type="Proteomes" id="UP001489004"/>
    </source>
</evidence>
<accession>A0AAW1QE70</accession>
<comment type="caution">
    <text evidence="1">The sequence shown here is derived from an EMBL/GenBank/DDBJ whole genome shotgun (WGS) entry which is preliminary data.</text>
</comment>
<dbReference type="PANTHER" id="PTHR35114">
    <property type="entry name" value="CYTOCHROME OXIDASE COMPLEX ASSEMBLY PROTEIN"/>
    <property type="match status" value="1"/>
</dbReference>
<dbReference type="Proteomes" id="UP001489004">
    <property type="component" value="Unassembled WGS sequence"/>
</dbReference>
<dbReference type="AlphaFoldDB" id="A0AAW1QE70"/>
<reference evidence="1 2" key="1">
    <citation type="journal article" date="2024" name="Nat. Commun.">
        <title>Phylogenomics reveals the evolutionary origins of lichenization in chlorophyte algae.</title>
        <authorList>
            <person name="Puginier C."/>
            <person name="Libourel C."/>
            <person name="Otte J."/>
            <person name="Skaloud P."/>
            <person name="Haon M."/>
            <person name="Grisel S."/>
            <person name="Petersen M."/>
            <person name="Berrin J.G."/>
            <person name="Delaux P.M."/>
            <person name="Dal Grande F."/>
            <person name="Keller J."/>
        </authorList>
    </citation>
    <scope>NUCLEOTIDE SEQUENCE [LARGE SCALE GENOMIC DNA]</scope>
    <source>
        <strain evidence="1 2">SAG 2043</strain>
    </source>
</reference>
<sequence>MSRVTTLLWPAGQAALAGALAYTLSDAVNDALVYRQCQRIVLVKADSNPVVREQLGSSLSFGPWYNASVSLTHRGHIANCSCTLVGSKASSDVHLRVIRRGGSSSRGDCTAQGC</sequence>
<evidence type="ECO:0000313" key="1">
    <source>
        <dbReference type="EMBL" id="KAK9819721.1"/>
    </source>
</evidence>
<keyword evidence="2" id="KW-1185">Reference proteome</keyword>
<name>A0AAW1QE70_9CHLO</name>
<organism evidence="1 2">
    <name type="scientific">[Myrmecia] bisecta</name>
    <dbReference type="NCBI Taxonomy" id="41462"/>
    <lineage>
        <taxon>Eukaryota</taxon>
        <taxon>Viridiplantae</taxon>
        <taxon>Chlorophyta</taxon>
        <taxon>core chlorophytes</taxon>
        <taxon>Trebouxiophyceae</taxon>
        <taxon>Trebouxiales</taxon>
        <taxon>Trebouxiaceae</taxon>
        <taxon>Myrmecia</taxon>
    </lineage>
</organism>
<protein>
    <submittedName>
        <fullName evidence="1">Uncharacterized protein</fullName>
    </submittedName>
</protein>
<dbReference type="PANTHER" id="PTHR35114:SF1">
    <property type="entry name" value="CYTOCHROME OXIDASE COMPLEX ASSEMBLY PROTEIN"/>
    <property type="match status" value="1"/>
</dbReference>
<gene>
    <name evidence="1" type="ORF">WJX72_001667</name>
</gene>